<dbReference type="Proteomes" id="UP000188342">
    <property type="component" value="Unassembled WGS sequence"/>
</dbReference>
<reference evidence="2 3" key="1">
    <citation type="submission" date="2017-02" db="EMBL/GenBank/DDBJ databases">
        <authorList>
            <person name="Peterson S.W."/>
        </authorList>
    </citation>
    <scope>NUCLEOTIDE SEQUENCE [LARGE SCALE GENOMIC DNA]</scope>
    <source>
        <strain evidence="2 3">LSP_Lj1</strain>
    </source>
</reference>
<dbReference type="EMBL" id="FUKQ01000029">
    <property type="protein sequence ID" value="SJN30855.1"/>
    <property type="molecule type" value="Genomic_DNA"/>
</dbReference>
<organism evidence="2 3">
    <name type="scientific">Luteococcus japonicus LSP_Lj1</name>
    <dbReference type="NCBI Taxonomy" id="1255658"/>
    <lineage>
        <taxon>Bacteria</taxon>
        <taxon>Bacillati</taxon>
        <taxon>Actinomycetota</taxon>
        <taxon>Actinomycetes</taxon>
        <taxon>Propionibacteriales</taxon>
        <taxon>Propionibacteriaceae</taxon>
        <taxon>Luteococcus</taxon>
    </lineage>
</organism>
<name>A0A1R4JGC9_9ACTN</name>
<evidence type="ECO:0000256" key="1">
    <source>
        <dbReference type="SAM" id="MobiDB-lite"/>
    </source>
</evidence>
<keyword evidence="3" id="KW-1185">Reference proteome</keyword>
<dbReference type="AlphaFoldDB" id="A0A1R4JGC9"/>
<evidence type="ECO:0000313" key="3">
    <source>
        <dbReference type="Proteomes" id="UP000188342"/>
    </source>
</evidence>
<proteinExistence type="predicted"/>
<sequence length="46" mass="4937">MTRSSSQRMVTGVDDVEGPDTVGVGEDGRTTPRDASRTMGRRSPVE</sequence>
<evidence type="ECO:0000313" key="2">
    <source>
        <dbReference type="EMBL" id="SJN30855.1"/>
    </source>
</evidence>
<protein>
    <submittedName>
        <fullName evidence="2">Uncharacterized protein</fullName>
    </submittedName>
</protein>
<feature type="region of interest" description="Disordered" evidence="1">
    <location>
        <begin position="1"/>
        <end position="46"/>
    </location>
</feature>
<dbReference type="RefSeq" id="WP_179110640.1">
    <property type="nucleotide sequence ID" value="NZ_FUKQ01000029.1"/>
</dbReference>
<dbReference type="STRING" id="1255658.FM114_07260"/>
<accession>A0A1R4JGC9</accession>
<feature type="compositionally biased region" description="Basic and acidic residues" evidence="1">
    <location>
        <begin position="26"/>
        <end position="36"/>
    </location>
</feature>
<gene>
    <name evidence="2" type="ORF">FM114_07260</name>
</gene>